<comment type="caution">
    <text evidence="2">The sequence shown here is derived from an EMBL/GenBank/DDBJ whole genome shotgun (WGS) entry which is preliminary data.</text>
</comment>
<feature type="compositionally biased region" description="Low complexity" evidence="1">
    <location>
        <begin position="13"/>
        <end position="22"/>
    </location>
</feature>
<evidence type="ECO:0000313" key="2">
    <source>
        <dbReference type="EMBL" id="KAJ3489659.1"/>
    </source>
</evidence>
<feature type="region of interest" description="Disordered" evidence="1">
    <location>
        <begin position="1"/>
        <end position="43"/>
    </location>
</feature>
<keyword evidence="3" id="KW-1185">Reference proteome</keyword>
<sequence>MASPPQQARHTSPHSPHSGGSPWVSTQESKGITDSQATYSDHSIEQSEEYLQDYSADMQPSLLDFPRDHQWERYHHDGSESLLLSTTSLLTTQSRFGYEEADSFRISHGSGTTSSTNDMPRIKINTALPSPSVNYSTPYAVPSPSLNVNSYAPGFPLTPSTINSTLSPVRPPLHLEVTSRTSMSPSGWGPQYHLPSSPYLPTPARSPSEHHGHLYGDGTMVPAPHHTHRTVVELAQPFHSLGHVLPQRTYRPHTQSDRRRYVEEVDLEEPIMFYMQNPEGCGIQCRDALNSKFMRLSGRDDPMFINRGPSVSIRLCWPGYAPWSRQIPTRDFRTPPGPITRSKLAKNVAKTVQRFIDEMSGRALEEDCDPRWRVGGRFIKVDDLELLGLQHVSMGSWQVHIRVRSKDLPTPQGMVPIRH</sequence>
<accession>A0AAD5VBN6</accession>
<reference evidence="2" key="1">
    <citation type="submission" date="2022-07" db="EMBL/GenBank/DDBJ databases">
        <title>Genome Sequence of Physisporinus lineatus.</title>
        <authorList>
            <person name="Buettner E."/>
        </authorList>
    </citation>
    <scope>NUCLEOTIDE SEQUENCE</scope>
    <source>
        <strain evidence="2">VT162</strain>
    </source>
</reference>
<dbReference type="AlphaFoldDB" id="A0AAD5VBN6"/>
<feature type="compositionally biased region" description="Polar residues" evidence="1">
    <location>
        <begin position="1"/>
        <end position="10"/>
    </location>
</feature>
<organism evidence="2 3">
    <name type="scientific">Meripilus lineatus</name>
    <dbReference type="NCBI Taxonomy" id="2056292"/>
    <lineage>
        <taxon>Eukaryota</taxon>
        <taxon>Fungi</taxon>
        <taxon>Dikarya</taxon>
        <taxon>Basidiomycota</taxon>
        <taxon>Agaricomycotina</taxon>
        <taxon>Agaricomycetes</taxon>
        <taxon>Polyporales</taxon>
        <taxon>Meripilaceae</taxon>
        <taxon>Meripilus</taxon>
    </lineage>
</organism>
<proteinExistence type="predicted"/>
<evidence type="ECO:0000313" key="3">
    <source>
        <dbReference type="Proteomes" id="UP001212997"/>
    </source>
</evidence>
<dbReference type="Proteomes" id="UP001212997">
    <property type="component" value="Unassembled WGS sequence"/>
</dbReference>
<protein>
    <submittedName>
        <fullName evidence="2">Uncharacterized protein</fullName>
    </submittedName>
</protein>
<name>A0AAD5VBN6_9APHY</name>
<dbReference type="EMBL" id="JANAWD010000041">
    <property type="protein sequence ID" value="KAJ3489659.1"/>
    <property type="molecule type" value="Genomic_DNA"/>
</dbReference>
<gene>
    <name evidence="2" type="ORF">NLI96_g1975</name>
</gene>
<feature type="compositionally biased region" description="Polar residues" evidence="1">
    <location>
        <begin position="23"/>
        <end position="41"/>
    </location>
</feature>
<evidence type="ECO:0000256" key="1">
    <source>
        <dbReference type="SAM" id="MobiDB-lite"/>
    </source>
</evidence>